<dbReference type="Gene3D" id="3.40.1190.10">
    <property type="entry name" value="Mur-like, catalytic domain"/>
    <property type="match status" value="1"/>
</dbReference>
<proteinExistence type="inferred from homology"/>
<dbReference type="SUPFAM" id="SSF53244">
    <property type="entry name" value="MurD-like peptide ligases, peptide-binding domain"/>
    <property type="match status" value="1"/>
</dbReference>
<feature type="domain" description="Mur ligase C-terminal" evidence="13">
    <location>
        <begin position="301"/>
        <end position="415"/>
    </location>
</feature>
<dbReference type="Pfam" id="PF02875">
    <property type="entry name" value="Mur_ligase_C"/>
    <property type="match status" value="1"/>
</dbReference>
<feature type="domain" description="Mur ligase N-terminal catalytic" evidence="12">
    <location>
        <begin position="15"/>
        <end position="83"/>
    </location>
</feature>
<dbReference type="AlphaFoldDB" id="A0A1M5J505"/>
<dbReference type="InterPro" id="IPR004101">
    <property type="entry name" value="Mur_ligase_C"/>
</dbReference>
<evidence type="ECO:0000256" key="7">
    <source>
        <dbReference type="ARBA" id="ARBA00022984"/>
    </source>
</evidence>
<evidence type="ECO:0000259" key="13">
    <source>
        <dbReference type="Pfam" id="PF02875"/>
    </source>
</evidence>
<keyword evidence="8 10" id="KW-0131">Cell cycle</keyword>
<gene>
    <name evidence="10" type="primary">murF</name>
    <name evidence="15" type="ORF">SAMN05444008_12811</name>
</gene>
<evidence type="ECO:0000259" key="12">
    <source>
        <dbReference type="Pfam" id="PF01225"/>
    </source>
</evidence>
<dbReference type="PANTHER" id="PTHR43024">
    <property type="entry name" value="UDP-N-ACETYLMURAMOYL-TRIPEPTIDE--D-ALANYL-D-ALANINE LIGASE"/>
    <property type="match status" value="1"/>
</dbReference>
<dbReference type="Pfam" id="PF08245">
    <property type="entry name" value="Mur_ligase_M"/>
    <property type="match status" value="1"/>
</dbReference>
<dbReference type="InterPro" id="IPR036615">
    <property type="entry name" value="Mur_ligase_C_dom_sf"/>
</dbReference>
<dbReference type="GO" id="GO:0008766">
    <property type="term" value="F:UDP-N-acetylmuramoylalanyl-D-glutamyl-2,6-diaminopimelate-D-alanyl-D-alanine ligase activity"/>
    <property type="evidence" value="ECO:0007669"/>
    <property type="project" value="RHEA"/>
</dbReference>
<evidence type="ECO:0000256" key="4">
    <source>
        <dbReference type="ARBA" id="ARBA00022741"/>
    </source>
</evidence>
<feature type="binding site" evidence="10">
    <location>
        <begin position="97"/>
        <end position="103"/>
    </location>
    <ligand>
        <name>ATP</name>
        <dbReference type="ChEBI" id="CHEBI:30616"/>
    </ligand>
</feature>
<dbReference type="GO" id="GO:0005524">
    <property type="term" value="F:ATP binding"/>
    <property type="evidence" value="ECO:0007669"/>
    <property type="project" value="UniProtKB-UniRule"/>
</dbReference>
<sequence length="427" mass="46209">MNMADLYQVYRQYPSVQTDTRKLKAGDLFFALKGPNFNGNLFAQQALNSGAAFAVIDEASYVIEGKTILVPDVLEALQALALHHRQQLDIPFLAITGSNGKTTTKELIHAVLSTTFRTYTTEGNLNNHIGVPLTILKIREDAQMAVIEMGANHQKEIASYCRIALPTHGLITNCGKAHLEGFGGVEGVRKGKGELYDALRAGKGTAFAMWDYDYLHSMSLGIDHIVKYGTTEGDVVGSVLQSDPFLQVQFTSGLEGMVNTQLVGAYNLPNVLAAVAVGLHFGVTPEKIRLALEGYAPSNSRSQLVAKGSNKIILDAYNANPSSMKLAIENFAKLAGDNKILLLGAMAELGEESLAEHQQIIQTIAQYSWAAVALVGGDFQKIDHSYQRFDTAAEAGAWLASLDPQNSTLLVKGSRSTGMEKVVEYLK</sequence>
<dbReference type="EC" id="6.3.2.10" evidence="10 11"/>
<dbReference type="InterPro" id="IPR035911">
    <property type="entry name" value="MurE/MurF_N"/>
</dbReference>
<accession>A0A1M5J505</accession>
<dbReference type="UniPathway" id="UPA00219"/>
<dbReference type="HAMAP" id="MF_02019">
    <property type="entry name" value="MurF"/>
    <property type="match status" value="1"/>
</dbReference>
<dbReference type="InterPro" id="IPR036565">
    <property type="entry name" value="Mur-like_cat_sf"/>
</dbReference>
<comment type="catalytic activity">
    <reaction evidence="10 11">
        <text>D-alanyl-D-alanine + UDP-N-acetyl-alpha-D-muramoyl-L-alanyl-gamma-D-glutamyl-meso-2,6-diaminopimelate + ATP = UDP-N-acetyl-alpha-D-muramoyl-L-alanyl-gamma-D-glutamyl-meso-2,6-diaminopimeloyl-D-alanyl-D-alanine + ADP + phosphate + H(+)</text>
        <dbReference type="Rhea" id="RHEA:28374"/>
        <dbReference type="ChEBI" id="CHEBI:15378"/>
        <dbReference type="ChEBI" id="CHEBI:30616"/>
        <dbReference type="ChEBI" id="CHEBI:43474"/>
        <dbReference type="ChEBI" id="CHEBI:57822"/>
        <dbReference type="ChEBI" id="CHEBI:61386"/>
        <dbReference type="ChEBI" id="CHEBI:83905"/>
        <dbReference type="ChEBI" id="CHEBI:456216"/>
        <dbReference type="EC" id="6.3.2.10"/>
    </reaction>
</comment>
<comment type="pathway">
    <text evidence="10 11">Cell wall biogenesis; peptidoglycan biosynthesis.</text>
</comment>
<dbReference type="SUPFAM" id="SSF53623">
    <property type="entry name" value="MurD-like peptide ligases, catalytic domain"/>
    <property type="match status" value="1"/>
</dbReference>
<dbReference type="GO" id="GO:0047480">
    <property type="term" value="F:UDP-N-acetylmuramoyl-tripeptide-D-alanyl-D-alanine ligase activity"/>
    <property type="evidence" value="ECO:0007669"/>
    <property type="project" value="UniProtKB-UniRule"/>
</dbReference>
<dbReference type="GO" id="GO:0008360">
    <property type="term" value="P:regulation of cell shape"/>
    <property type="evidence" value="ECO:0007669"/>
    <property type="project" value="UniProtKB-KW"/>
</dbReference>
<evidence type="ECO:0000313" key="15">
    <source>
        <dbReference type="EMBL" id="SHG35677.1"/>
    </source>
</evidence>
<comment type="function">
    <text evidence="10 11">Involved in cell wall formation. Catalyzes the final step in the synthesis of UDP-N-acetylmuramoyl-pentapeptide, the precursor of murein.</text>
</comment>
<evidence type="ECO:0000256" key="11">
    <source>
        <dbReference type="RuleBase" id="RU004136"/>
    </source>
</evidence>
<protein>
    <recommendedName>
        <fullName evidence="10 11">UDP-N-acetylmuramoyl-tripeptide--D-alanyl-D-alanine ligase</fullName>
        <ecNumber evidence="10 11">6.3.2.10</ecNumber>
    </recommendedName>
    <alternativeName>
        <fullName evidence="10">D-alanyl-D-alanine-adding enzyme</fullName>
    </alternativeName>
</protein>
<evidence type="ECO:0000259" key="14">
    <source>
        <dbReference type="Pfam" id="PF08245"/>
    </source>
</evidence>
<evidence type="ECO:0000256" key="1">
    <source>
        <dbReference type="ARBA" id="ARBA00022490"/>
    </source>
</evidence>
<reference evidence="15 16" key="1">
    <citation type="submission" date="2016-11" db="EMBL/GenBank/DDBJ databases">
        <authorList>
            <person name="Jaros S."/>
            <person name="Januszkiewicz K."/>
            <person name="Wedrychowicz H."/>
        </authorList>
    </citation>
    <scope>NUCLEOTIDE SEQUENCE [LARGE SCALE GENOMIC DNA]</scope>
    <source>
        <strain evidence="15 16">DSM 26897</strain>
    </source>
</reference>
<dbReference type="OrthoDB" id="9801978at2"/>
<name>A0A1M5J505_9BACT</name>
<dbReference type="Proteomes" id="UP000184368">
    <property type="component" value="Unassembled WGS sequence"/>
</dbReference>
<keyword evidence="4 10" id="KW-0547">Nucleotide-binding</keyword>
<evidence type="ECO:0000256" key="3">
    <source>
        <dbReference type="ARBA" id="ARBA00022618"/>
    </source>
</evidence>
<dbReference type="InterPro" id="IPR000713">
    <property type="entry name" value="Mur_ligase_N"/>
</dbReference>
<dbReference type="InterPro" id="IPR005863">
    <property type="entry name" value="UDP-N-AcMur_synth"/>
</dbReference>
<evidence type="ECO:0000256" key="9">
    <source>
        <dbReference type="ARBA" id="ARBA00023316"/>
    </source>
</evidence>
<keyword evidence="3 10" id="KW-0132">Cell division</keyword>
<keyword evidence="7 10" id="KW-0573">Peptidoglycan synthesis</keyword>
<comment type="similarity">
    <text evidence="10">Belongs to the MurCDEF family. MurF subfamily.</text>
</comment>
<keyword evidence="6 10" id="KW-0133">Cell shape</keyword>
<evidence type="ECO:0000256" key="10">
    <source>
        <dbReference type="HAMAP-Rule" id="MF_02019"/>
    </source>
</evidence>
<keyword evidence="9 10" id="KW-0961">Cell wall biogenesis/degradation</keyword>
<dbReference type="PANTHER" id="PTHR43024:SF1">
    <property type="entry name" value="UDP-N-ACETYLMURAMOYL-TRIPEPTIDE--D-ALANYL-D-ALANINE LIGASE"/>
    <property type="match status" value="1"/>
</dbReference>
<dbReference type="SUPFAM" id="SSF63418">
    <property type="entry name" value="MurE/MurF N-terminal domain"/>
    <property type="match status" value="1"/>
</dbReference>
<keyword evidence="5 10" id="KW-0067">ATP-binding</keyword>
<feature type="domain" description="Mur ligase central" evidence="14">
    <location>
        <begin position="95"/>
        <end position="277"/>
    </location>
</feature>
<dbReference type="InterPro" id="IPR013221">
    <property type="entry name" value="Mur_ligase_cen"/>
</dbReference>
<dbReference type="STRING" id="1302690.BUE76_05715"/>
<keyword evidence="1 10" id="KW-0963">Cytoplasm</keyword>
<dbReference type="Gene3D" id="3.40.1390.10">
    <property type="entry name" value="MurE/MurF, N-terminal domain"/>
    <property type="match status" value="1"/>
</dbReference>
<dbReference type="NCBIfam" id="TIGR01143">
    <property type="entry name" value="murF"/>
    <property type="match status" value="1"/>
</dbReference>
<organism evidence="15 16">
    <name type="scientific">Cnuella takakiae</name>
    <dbReference type="NCBI Taxonomy" id="1302690"/>
    <lineage>
        <taxon>Bacteria</taxon>
        <taxon>Pseudomonadati</taxon>
        <taxon>Bacteroidota</taxon>
        <taxon>Chitinophagia</taxon>
        <taxon>Chitinophagales</taxon>
        <taxon>Chitinophagaceae</taxon>
        <taxon>Cnuella</taxon>
    </lineage>
</organism>
<comment type="subcellular location">
    <subcellularLocation>
        <location evidence="10 11">Cytoplasm</location>
    </subcellularLocation>
</comment>
<keyword evidence="2 10" id="KW-0436">Ligase</keyword>
<dbReference type="EMBL" id="FQUO01000028">
    <property type="protein sequence ID" value="SHG35677.1"/>
    <property type="molecule type" value="Genomic_DNA"/>
</dbReference>
<dbReference type="Pfam" id="PF01225">
    <property type="entry name" value="Mur_ligase"/>
    <property type="match status" value="1"/>
</dbReference>
<dbReference type="Gene3D" id="3.90.190.20">
    <property type="entry name" value="Mur ligase, C-terminal domain"/>
    <property type="match status" value="1"/>
</dbReference>
<dbReference type="GO" id="GO:0005737">
    <property type="term" value="C:cytoplasm"/>
    <property type="evidence" value="ECO:0007669"/>
    <property type="project" value="UniProtKB-SubCell"/>
</dbReference>
<dbReference type="GO" id="GO:0051301">
    <property type="term" value="P:cell division"/>
    <property type="evidence" value="ECO:0007669"/>
    <property type="project" value="UniProtKB-KW"/>
</dbReference>
<keyword evidence="16" id="KW-1185">Reference proteome</keyword>
<dbReference type="GO" id="GO:0009252">
    <property type="term" value="P:peptidoglycan biosynthetic process"/>
    <property type="evidence" value="ECO:0007669"/>
    <property type="project" value="UniProtKB-UniRule"/>
</dbReference>
<evidence type="ECO:0000256" key="8">
    <source>
        <dbReference type="ARBA" id="ARBA00023306"/>
    </source>
</evidence>
<evidence type="ECO:0000256" key="6">
    <source>
        <dbReference type="ARBA" id="ARBA00022960"/>
    </source>
</evidence>
<evidence type="ECO:0000256" key="2">
    <source>
        <dbReference type="ARBA" id="ARBA00022598"/>
    </source>
</evidence>
<dbReference type="GO" id="GO:0071555">
    <property type="term" value="P:cell wall organization"/>
    <property type="evidence" value="ECO:0007669"/>
    <property type="project" value="UniProtKB-KW"/>
</dbReference>
<evidence type="ECO:0000313" key="16">
    <source>
        <dbReference type="Proteomes" id="UP000184368"/>
    </source>
</evidence>
<dbReference type="InterPro" id="IPR051046">
    <property type="entry name" value="MurCDEF_CellWall_CoF430Synth"/>
</dbReference>
<evidence type="ECO:0000256" key="5">
    <source>
        <dbReference type="ARBA" id="ARBA00022840"/>
    </source>
</evidence>